<dbReference type="GO" id="GO:0003723">
    <property type="term" value="F:RNA binding"/>
    <property type="evidence" value="ECO:0007669"/>
    <property type="project" value="InterPro"/>
</dbReference>
<comment type="caution">
    <text evidence="6">The sequence shown here is derived from an EMBL/GenBank/DDBJ whole genome shotgun (WGS) entry which is preliminary data.</text>
</comment>
<dbReference type="SUPFAM" id="SSF52172">
    <property type="entry name" value="CheY-like"/>
    <property type="match status" value="1"/>
</dbReference>
<evidence type="ECO:0000256" key="1">
    <source>
        <dbReference type="ARBA" id="ARBA00022679"/>
    </source>
</evidence>
<evidence type="ECO:0000256" key="3">
    <source>
        <dbReference type="ARBA" id="ARBA00023015"/>
    </source>
</evidence>
<dbReference type="Gene3D" id="1.10.10.10">
    <property type="entry name" value="Winged helix-like DNA-binding domain superfamily/Winged helix DNA-binding domain"/>
    <property type="match status" value="1"/>
</dbReference>
<dbReference type="Proteomes" id="UP000533269">
    <property type="component" value="Unassembled WGS sequence"/>
</dbReference>
<dbReference type="InterPro" id="IPR012074">
    <property type="entry name" value="GAF_ANTAR"/>
</dbReference>
<proteinExistence type="predicted"/>
<dbReference type="InterPro" id="IPR029016">
    <property type="entry name" value="GAF-like_dom_sf"/>
</dbReference>
<evidence type="ECO:0000313" key="6">
    <source>
        <dbReference type="EMBL" id="MBB2903618.1"/>
    </source>
</evidence>
<feature type="domain" description="ANTAR" evidence="5">
    <location>
        <begin position="134"/>
        <end position="195"/>
    </location>
</feature>
<dbReference type="InterPro" id="IPR003018">
    <property type="entry name" value="GAF"/>
</dbReference>
<evidence type="ECO:0000313" key="7">
    <source>
        <dbReference type="Proteomes" id="UP000533269"/>
    </source>
</evidence>
<gene>
    <name evidence="6" type="ORF">FHR75_004461</name>
</gene>
<keyword evidence="4" id="KW-0804">Transcription</keyword>
<accession>A0A7W4XZ22</accession>
<reference evidence="6 7" key="1">
    <citation type="submission" date="2020-08" db="EMBL/GenBank/DDBJ databases">
        <title>The Agave Microbiome: Exploring the role of microbial communities in plant adaptations to desert environments.</title>
        <authorList>
            <person name="Partida-Martinez L.P."/>
        </authorList>
    </citation>
    <scope>NUCLEOTIDE SEQUENCE [LARGE SCALE GENOMIC DNA]</scope>
    <source>
        <strain evidence="6 7">AS2.23</strain>
    </source>
</reference>
<keyword evidence="3" id="KW-0805">Transcription regulation</keyword>
<dbReference type="PIRSF" id="PIRSF036625">
    <property type="entry name" value="GAF_ANTAR"/>
    <property type="match status" value="1"/>
</dbReference>
<keyword evidence="1" id="KW-0808">Transferase</keyword>
<dbReference type="SMART" id="SM00065">
    <property type="entry name" value="GAF"/>
    <property type="match status" value="1"/>
</dbReference>
<dbReference type="InterPro" id="IPR011006">
    <property type="entry name" value="CheY-like_superfamily"/>
</dbReference>
<name>A0A7W4XZ22_KINRA</name>
<keyword evidence="2" id="KW-0418">Kinase</keyword>
<dbReference type="PROSITE" id="PS50921">
    <property type="entry name" value="ANTAR"/>
    <property type="match status" value="1"/>
</dbReference>
<dbReference type="Pfam" id="PF13185">
    <property type="entry name" value="GAF_2"/>
    <property type="match status" value="1"/>
</dbReference>
<sequence length="202" mass="21804">MMEHIVTAAVALVPGVQDATITRVRARRHVFSQASAGPLGTLLDQLQDQSGEGPCLEALYEDQTVRVADLATDPRWPRLAQHAGQAGLRSVLCFQLFVEGDNLGSLDLIATTPDVFDDDAEDVGQLFAAHAAIALAGAEELSHVQIALVSRDVIGQAKGILMERYRLDADQAFALLARVSQDANRKLREVAEELATTGQLHR</sequence>
<protein>
    <submittedName>
        <fullName evidence="6">GAF domain-containing protein</fullName>
    </submittedName>
</protein>
<dbReference type="AlphaFoldDB" id="A0A7W4XZ22"/>
<dbReference type="InterPro" id="IPR005561">
    <property type="entry name" value="ANTAR"/>
</dbReference>
<evidence type="ECO:0000259" key="5">
    <source>
        <dbReference type="PROSITE" id="PS50921"/>
    </source>
</evidence>
<dbReference type="GO" id="GO:0016301">
    <property type="term" value="F:kinase activity"/>
    <property type="evidence" value="ECO:0007669"/>
    <property type="project" value="UniProtKB-KW"/>
</dbReference>
<dbReference type="SMART" id="SM01012">
    <property type="entry name" value="ANTAR"/>
    <property type="match status" value="1"/>
</dbReference>
<dbReference type="Pfam" id="PF03861">
    <property type="entry name" value="ANTAR"/>
    <property type="match status" value="1"/>
</dbReference>
<evidence type="ECO:0000256" key="2">
    <source>
        <dbReference type="ARBA" id="ARBA00022777"/>
    </source>
</evidence>
<dbReference type="EMBL" id="JACHVY010000012">
    <property type="protein sequence ID" value="MBB2903618.1"/>
    <property type="molecule type" value="Genomic_DNA"/>
</dbReference>
<dbReference type="SUPFAM" id="SSF55781">
    <property type="entry name" value="GAF domain-like"/>
    <property type="match status" value="1"/>
</dbReference>
<dbReference type="InterPro" id="IPR036388">
    <property type="entry name" value="WH-like_DNA-bd_sf"/>
</dbReference>
<organism evidence="6 7">
    <name type="scientific">Kineococcus radiotolerans</name>
    <dbReference type="NCBI Taxonomy" id="131568"/>
    <lineage>
        <taxon>Bacteria</taxon>
        <taxon>Bacillati</taxon>
        <taxon>Actinomycetota</taxon>
        <taxon>Actinomycetes</taxon>
        <taxon>Kineosporiales</taxon>
        <taxon>Kineosporiaceae</taxon>
        <taxon>Kineococcus</taxon>
    </lineage>
</organism>
<evidence type="ECO:0000256" key="4">
    <source>
        <dbReference type="ARBA" id="ARBA00023163"/>
    </source>
</evidence>
<reference evidence="6 7" key="2">
    <citation type="submission" date="2020-08" db="EMBL/GenBank/DDBJ databases">
        <authorList>
            <person name="Partida-Martinez L."/>
            <person name="Huntemann M."/>
            <person name="Clum A."/>
            <person name="Wang J."/>
            <person name="Palaniappan K."/>
            <person name="Ritter S."/>
            <person name="Chen I.-M."/>
            <person name="Stamatis D."/>
            <person name="Reddy T."/>
            <person name="O'Malley R."/>
            <person name="Daum C."/>
            <person name="Shapiro N."/>
            <person name="Ivanova N."/>
            <person name="Kyrpides N."/>
            <person name="Woyke T."/>
        </authorList>
    </citation>
    <scope>NUCLEOTIDE SEQUENCE [LARGE SCALE GENOMIC DNA]</scope>
    <source>
        <strain evidence="6 7">AS2.23</strain>
    </source>
</reference>
<dbReference type="Gene3D" id="3.30.450.40">
    <property type="match status" value="1"/>
</dbReference>